<gene>
    <name evidence="9" type="ORF">G9U51_15945</name>
</gene>
<reference evidence="9" key="1">
    <citation type="submission" date="2020-03" db="EMBL/GenBank/DDBJ databases">
        <title>Draft sequencing of Calidifontibacter sp. DB0510.</title>
        <authorList>
            <person name="Kim D.-U."/>
        </authorList>
    </citation>
    <scope>NUCLEOTIDE SEQUENCE</scope>
    <source>
        <strain evidence="9">DB0510</strain>
    </source>
</reference>
<sequence>MNATTRRLGITLAGVLLGFALVGALLAACMANSRHTASGPSAPGTASATATSTLPPIPEPKVSDAVKAKLPRATTSGKVPTAPIDLTTGSGGKVIKVGTDQVGFARPGSTPITFIPASQFGSALWLPVITSERGWAQVRLPSRPNGSTAWIPEADRSVAVTAWRVSISLSKDTLTIYQGQKQTGEWPIGKGKKGTPTPVGQTFLLAGFVDPTQKFSPVIYATGAHSDTLDTFGGGPGTVAVHGWPTAVGRTGEVSHGCVRVPAEALTAFGKLPAGTPIDISR</sequence>
<dbReference type="InterPro" id="IPR038063">
    <property type="entry name" value="Transpep_catalytic_dom"/>
</dbReference>
<feature type="region of interest" description="Disordered" evidence="7">
    <location>
        <begin position="36"/>
        <end position="62"/>
    </location>
</feature>
<dbReference type="Gene3D" id="2.40.440.10">
    <property type="entry name" value="L,D-transpeptidase catalytic domain-like"/>
    <property type="match status" value="1"/>
</dbReference>
<dbReference type="InterPro" id="IPR005490">
    <property type="entry name" value="LD_TPept_cat_dom"/>
</dbReference>
<dbReference type="AlphaFoldDB" id="A0A967B4S2"/>
<dbReference type="RefSeq" id="WP_166198368.1">
    <property type="nucleotide sequence ID" value="NZ_JAAOIV010000013.1"/>
</dbReference>
<keyword evidence="10" id="KW-1185">Reference proteome</keyword>
<dbReference type="GO" id="GO:0071555">
    <property type="term" value="P:cell wall organization"/>
    <property type="evidence" value="ECO:0007669"/>
    <property type="project" value="UniProtKB-UniRule"/>
</dbReference>
<evidence type="ECO:0000313" key="9">
    <source>
        <dbReference type="EMBL" id="NHN57265.1"/>
    </source>
</evidence>
<name>A0A967B4S2_9MICO</name>
<evidence type="ECO:0000256" key="6">
    <source>
        <dbReference type="PROSITE-ProRule" id="PRU01373"/>
    </source>
</evidence>
<dbReference type="PANTHER" id="PTHR30582">
    <property type="entry name" value="L,D-TRANSPEPTIDASE"/>
    <property type="match status" value="1"/>
</dbReference>
<evidence type="ECO:0000259" key="8">
    <source>
        <dbReference type="PROSITE" id="PS52029"/>
    </source>
</evidence>
<dbReference type="PROSITE" id="PS52029">
    <property type="entry name" value="LD_TPASE"/>
    <property type="match status" value="1"/>
</dbReference>
<dbReference type="InterPro" id="IPR050979">
    <property type="entry name" value="LD-transpeptidase"/>
</dbReference>
<dbReference type="Proteomes" id="UP000744769">
    <property type="component" value="Unassembled WGS sequence"/>
</dbReference>
<keyword evidence="2" id="KW-0808">Transferase</keyword>
<comment type="pathway">
    <text evidence="1 6">Cell wall biogenesis; peptidoglycan biosynthesis.</text>
</comment>
<keyword evidence="4 6" id="KW-0573">Peptidoglycan synthesis</keyword>
<evidence type="ECO:0000256" key="2">
    <source>
        <dbReference type="ARBA" id="ARBA00022679"/>
    </source>
</evidence>
<dbReference type="GO" id="GO:0016740">
    <property type="term" value="F:transferase activity"/>
    <property type="evidence" value="ECO:0007669"/>
    <property type="project" value="UniProtKB-KW"/>
</dbReference>
<feature type="compositionally biased region" description="Low complexity" evidence="7">
    <location>
        <begin position="36"/>
        <end position="53"/>
    </location>
</feature>
<dbReference type="GO" id="GO:0071972">
    <property type="term" value="F:peptidoglycan L,D-transpeptidase activity"/>
    <property type="evidence" value="ECO:0007669"/>
    <property type="project" value="TreeGrafter"/>
</dbReference>
<keyword evidence="3 6" id="KW-0133">Cell shape</keyword>
<dbReference type="GO" id="GO:0008360">
    <property type="term" value="P:regulation of cell shape"/>
    <property type="evidence" value="ECO:0007669"/>
    <property type="project" value="UniProtKB-UniRule"/>
</dbReference>
<dbReference type="EMBL" id="JAAOIV010000013">
    <property type="protein sequence ID" value="NHN57265.1"/>
    <property type="molecule type" value="Genomic_DNA"/>
</dbReference>
<dbReference type="SUPFAM" id="SSF141523">
    <property type="entry name" value="L,D-transpeptidase catalytic domain-like"/>
    <property type="match status" value="1"/>
</dbReference>
<accession>A0A967B4S2</accession>
<feature type="active site" description="Nucleophile" evidence="6">
    <location>
        <position position="258"/>
    </location>
</feature>
<evidence type="ECO:0000256" key="3">
    <source>
        <dbReference type="ARBA" id="ARBA00022960"/>
    </source>
</evidence>
<dbReference type="Pfam" id="PF03734">
    <property type="entry name" value="YkuD"/>
    <property type="match status" value="1"/>
</dbReference>
<feature type="domain" description="L,D-TPase catalytic" evidence="8">
    <location>
        <begin position="163"/>
        <end position="281"/>
    </location>
</feature>
<dbReference type="GO" id="GO:0005576">
    <property type="term" value="C:extracellular region"/>
    <property type="evidence" value="ECO:0007669"/>
    <property type="project" value="TreeGrafter"/>
</dbReference>
<evidence type="ECO:0000256" key="7">
    <source>
        <dbReference type="SAM" id="MobiDB-lite"/>
    </source>
</evidence>
<keyword evidence="5 6" id="KW-0961">Cell wall biogenesis/degradation</keyword>
<protein>
    <submittedName>
        <fullName evidence="9">L,D-transpeptidase family protein</fullName>
    </submittedName>
</protein>
<proteinExistence type="predicted"/>
<evidence type="ECO:0000313" key="10">
    <source>
        <dbReference type="Proteomes" id="UP000744769"/>
    </source>
</evidence>
<organism evidence="9 10">
    <name type="scientific">Metallococcus carri</name>
    <dbReference type="NCBI Taxonomy" id="1656884"/>
    <lineage>
        <taxon>Bacteria</taxon>
        <taxon>Bacillati</taxon>
        <taxon>Actinomycetota</taxon>
        <taxon>Actinomycetes</taxon>
        <taxon>Micrococcales</taxon>
        <taxon>Dermacoccaceae</taxon>
        <taxon>Metallococcus</taxon>
    </lineage>
</organism>
<dbReference type="CDD" id="cd16913">
    <property type="entry name" value="YkuD_like"/>
    <property type="match status" value="1"/>
</dbReference>
<comment type="caution">
    <text evidence="9">The sequence shown here is derived from an EMBL/GenBank/DDBJ whole genome shotgun (WGS) entry which is preliminary data.</text>
</comment>
<feature type="active site" description="Proton donor/acceptor" evidence="6">
    <location>
        <position position="242"/>
    </location>
</feature>
<dbReference type="GO" id="GO:0018104">
    <property type="term" value="P:peptidoglycan-protein cross-linking"/>
    <property type="evidence" value="ECO:0007669"/>
    <property type="project" value="TreeGrafter"/>
</dbReference>
<evidence type="ECO:0000256" key="4">
    <source>
        <dbReference type="ARBA" id="ARBA00022984"/>
    </source>
</evidence>
<evidence type="ECO:0000256" key="5">
    <source>
        <dbReference type="ARBA" id="ARBA00023316"/>
    </source>
</evidence>
<dbReference type="PROSITE" id="PS51257">
    <property type="entry name" value="PROKAR_LIPOPROTEIN"/>
    <property type="match status" value="1"/>
</dbReference>
<evidence type="ECO:0000256" key="1">
    <source>
        <dbReference type="ARBA" id="ARBA00004752"/>
    </source>
</evidence>